<feature type="chain" id="PRO_5046972190" description="Cytokine receptor common subunit beta N-terminal domain-containing protein" evidence="9">
    <location>
        <begin position="21"/>
        <end position="720"/>
    </location>
</feature>
<gene>
    <name evidence="11" type="ORF">QQF64_018877</name>
</gene>
<dbReference type="PANTHER" id="PTHR23037:SF22">
    <property type="entry name" value="CYTOKINE RECEPTOR COMMON SUBUNIT BETA"/>
    <property type="match status" value="1"/>
</dbReference>
<evidence type="ECO:0000256" key="2">
    <source>
        <dbReference type="ARBA" id="ARBA00022692"/>
    </source>
</evidence>
<evidence type="ECO:0000259" key="10">
    <source>
        <dbReference type="Pfam" id="PF21460"/>
    </source>
</evidence>
<keyword evidence="4 8" id="KW-1133">Transmembrane helix</keyword>
<evidence type="ECO:0000256" key="8">
    <source>
        <dbReference type="SAM" id="Phobius"/>
    </source>
</evidence>
<evidence type="ECO:0000256" key="9">
    <source>
        <dbReference type="SAM" id="SignalP"/>
    </source>
</evidence>
<dbReference type="InterPro" id="IPR013783">
    <property type="entry name" value="Ig-like_fold"/>
</dbReference>
<evidence type="ECO:0000313" key="11">
    <source>
        <dbReference type="EMBL" id="KAL1251081.1"/>
    </source>
</evidence>
<keyword evidence="2 8" id="KW-0812">Transmembrane</keyword>
<feature type="domain" description="Cytokine receptor common subunit beta N-terminal" evidence="10">
    <location>
        <begin position="35"/>
        <end position="111"/>
    </location>
</feature>
<comment type="caution">
    <text evidence="11">The sequence shown here is derived from an EMBL/GenBank/DDBJ whole genome shotgun (WGS) entry which is preliminary data.</text>
</comment>
<dbReference type="InterPro" id="IPR048668">
    <property type="entry name" value="IL3RB_N"/>
</dbReference>
<evidence type="ECO:0000256" key="7">
    <source>
        <dbReference type="ARBA" id="ARBA00023170"/>
    </source>
</evidence>
<evidence type="ECO:0000256" key="4">
    <source>
        <dbReference type="ARBA" id="ARBA00022989"/>
    </source>
</evidence>
<comment type="subcellular location">
    <subcellularLocation>
        <location evidence="1">Membrane</location>
        <topology evidence="1">Single-pass membrane protein</topology>
    </subcellularLocation>
</comment>
<proteinExistence type="predicted"/>
<keyword evidence="7" id="KW-0675">Receptor</keyword>
<evidence type="ECO:0000256" key="6">
    <source>
        <dbReference type="ARBA" id="ARBA00023157"/>
    </source>
</evidence>
<name>A0ABR3LGF9_9TELE</name>
<dbReference type="Pfam" id="PF21460">
    <property type="entry name" value="IL3Rb_N"/>
    <property type="match status" value="1"/>
</dbReference>
<sequence length="720" mass="81190">MCLNISISLTLTVLWTSALTGCPQHDAFAPESFALESLECRNDYRSHILCSWRDDPHIRLSLFHMDPDDHRVSPCVQAPNPSQNTTGQERVYCRYNTSLFAIGFDDVFFFHTPHSSGISRTFTLTKFGTTEDTDSDWNFYQLDDTPPPTPLTSDPFRHHDQERSVEIDHEIIKDKKGGKILTKPTQKHMEDSENRTEMLTDKLELISEYSLPGPLNLNCMLNDGNNLSCSWDLKTVLAQYISYTLSYRTHSTAPDEWCCVDKVEVINEGNLLRVVGVFSVFEPGVLQVQLTPTPVTKVIRSYEHIQPACPTGLSIELRGEDWILNWTLTKYRTVVLTTELKYWSLLTPEDVKSVFLSDGEMVFAISERSLKGSSEYRAQVRCNVSASRRSGWRYTGYPSEWTDPISWTTQPEPLAPHLVTFLLYFLIATLALTVCIIAFIILDVVQRRLREWDVSLPSPVHSKVSQVSQHPQMDHFPCCTELKDPDISNAQIVDVHPQLSSFDSENTLTADANNHCRETKASRVILHVNDPCLVSLCSSGNVVGIEGPFQPRTSNFNDPVLPCSEGYMLNPGTTQKASQEACCLSVEMGDGCVCHGPCRIYGPPLHTFTHLLFFSTIRSPKVSTLIVPSFNSHPSPYMPLSTCFRSDTHSCYLNSTTAIIPSVLPSPIFLPLLPHFHQPPSNGFRLPFLFVQCHLKFVAAMCQEKQDFVKIFFLCTNVLT</sequence>
<dbReference type="Proteomes" id="UP001558613">
    <property type="component" value="Unassembled WGS sequence"/>
</dbReference>
<evidence type="ECO:0000256" key="5">
    <source>
        <dbReference type="ARBA" id="ARBA00023136"/>
    </source>
</evidence>
<accession>A0ABR3LGF9</accession>
<evidence type="ECO:0000256" key="1">
    <source>
        <dbReference type="ARBA" id="ARBA00004167"/>
    </source>
</evidence>
<feature type="transmembrane region" description="Helical" evidence="8">
    <location>
        <begin position="421"/>
        <end position="442"/>
    </location>
</feature>
<dbReference type="Gene3D" id="2.60.40.10">
    <property type="entry name" value="Immunoglobulins"/>
    <property type="match status" value="3"/>
</dbReference>
<keyword evidence="6" id="KW-1015">Disulfide bond</keyword>
<keyword evidence="12" id="KW-1185">Reference proteome</keyword>
<dbReference type="SUPFAM" id="SSF49265">
    <property type="entry name" value="Fibronectin type III"/>
    <property type="match status" value="3"/>
</dbReference>
<evidence type="ECO:0000256" key="3">
    <source>
        <dbReference type="ARBA" id="ARBA00022729"/>
    </source>
</evidence>
<dbReference type="PANTHER" id="PTHR23037">
    <property type="entry name" value="CYTOKINE RECEPTOR"/>
    <property type="match status" value="1"/>
</dbReference>
<protein>
    <recommendedName>
        <fullName evidence="10">Cytokine receptor common subunit beta N-terminal domain-containing protein</fullName>
    </recommendedName>
</protein>
<feature type="signal peptide" evidence="9">
    <location>
        <begin position="1"/>
        <end position="20"/>
    </location>
</feature>
<organism evidence="11 12">
    <name type="scientific">Cirrhinus molitorella</name>
    <name type="common">mud carp</name>
    <dbReference type="NCBI Taxonomy" id="172907"/>
    <lineage>
        <taxon>Eukaryota</taxon>
        <taxon>Metazoa</taxon>
        <taxon>Chordata</taxon>
        <taxon>Craniata</taxon>
        <taxon>Vertebrata</taxon>
        <taxon>Euteleostomi</taxon>
        <taxon>Actinopterygii</taxon>
        <taxon>Neopterygii</taxon>
        <taxon>Teleostei</taxon>
        <taxon>Ostariophysi</taxon>
        <taxon>Cypriniformes</taxon>
        <taxon>Cyprinidae</taxon>
        <taxon>Labeoninae</taxon>
        <taxon>Labeonini</taxon>
        <taxon>Cirrhinus</taxon>
    </lineage>
</organism>
<reference evidence="11 12" key="1">
    <citation type="submission" date="2023-09" db="EMBL/GenBank/DDBJ databases">
        <authorList>
            <person name="Wang M."/>
        </authorList>
    </citation>
    <scope>NUCLEOTIDE SEQUENCE [LARGE SCALE GENOMIC DNA]</scope>
    <source>
        <strain evidence="11">GT-2023</strain>
        <tissue evidence="11">Liver</tissue>
    </source>
</reference>
<dbReference type="InterPro" id="IPR036116">
    <property type="entry name" value="FN3_sf"/>
</dbReference>
<evidence type="ECO:0000313" key="12">
    <source>
        <dbReference type="Proteomes" id="UP001558613"/>
    </source>
</evidence>
<keyword evidence="3 9" id="KW-0732">Signal</keyword>
<keyword evidence="5 8" id="KW-0472">Membrane</keyword>
<dbReference type="EMBL" id="JAYMGO010000022">
    <property type="protein sequence ID" value="KAL1251081.1"/>
    <property type="molecule type" value="Genomic_DNA"/>
</dbReference>